<dbReference type="EMBL" id="FP565575">
    <property type="protein sequence ID" value="CBE69139.1"/>
    <property type="molecule type" value="Genomic_DNA"/>
</dbReference>
<dbReference type="STRING" id="671143.DAMO_2089"/>
<gene>
    <name evidence="2" type="ORF">DAMO_2089</name>
</gene>
<dbReference type="SUPFAM" id="SSF51658">
    <property type="entry name" value="Xylose isomerase-like"/>
    <property type="match status" value="1"/>
</dbReference>
<sequence>MTSSKDLIAGCIGEQAVVNVPFRIGTTSFIYPARWLPNVERLAGQVDDIEILLFELDCGVPDDAELRGLAEWKGRADLTYTVHTPLNVSLASDSDSQRQTAIEQVCRAIELARPLKPYADIVHIDLGDCEHDKTPTDIRAWRRRAAGSLEAILDSGIPSADVCIETLDYDFSYIEPVVTDLGLSVAIDLGHLHRDERQERDLLLRNLHRTRVIQWHGVDPSGRDHRSLKYYPHERARWVVDTLLSVSYRGVLTLEVFREADFEESRAVVQSLLAEASADER</sequence>
<dbReference type="KEGG" id="mox:DAMO_2089"/>
<reference evidence="2 3" key="1">
    <citation type="journal article" date="2010" name="Nature">
        <title>Nitrite-driven anaerobic methane oxidation by oxygenic bacteria.</title>
        <authorList>
            <person name="Ettwig K.F."/>
            <person name="Butler M.K."/>
            <person name="Le Paslier D."/>
            <person name="Pelletier E."/>
            <person name="Mangenot S."/>
            <person name="Kuypers M.M.M."/>
            <person name="Schreiber F."/>
            <person name="Dutilh B.E."/>
            <person name="Zedelius J."/>
            <person name="de Beer D."/>
            <person name="Gloerich J."/>
            <person name="Wessels H.J.C.T."/>
            <person name="van Allen T."/>
            <person name="Luesken F."/>
            <person name="Wu M."/>
            <person name="van de Pas-Schoonen K.T."/>
            <person name="Op den Camp H.J.M."/>
            <person name="Janssen-Megens E.M."/>
            <person name="Francoijs K-J."/>
            <person name="Stunnenberg H."/>
            <person name="Weissenbach J."/>
            <person name="Jetten M.S.M."/>
            <person name="Strous M."/>
        </authorList>
    </citation>
    <scope>NUCLEOTIDE SEQUENCE [LARGE SCALE GENOMIC DNA]</scope>
</reference>
<dbReference type="HOGENOM" id="CLU_078439_0_0_0"/>
<keyword evidence="2" id="KW-0413">Isomerase</keyword>
<dbReference type="AlphaFoldDB" id="D5MHA7"/>
<dbReference type="Pfam" id="PF01261">
    <property type="entry name" value="AP_endonuc_2"/>
    <property type="match status" value="1"/>
</dbReference>
<evidence type="ECO:0000313" key="3">
    <source>
        <dbReference type="Proteomes" id="UP000006898"/>
    </source>
</evidence>
<dbReference type="Proteomes" id="UP000006898">
    <property type="component" value="Chromosome"/>
</dbReference>
<dbReference type="NCBIfam" id="NF041277">
    <property type="entry name" value="coba_remo_CbiR"/>
    <property type="match status" value="1"/>
</dbReference>
<dbReference type="Gene3D" id="3.20.20.150">
    <property type="entry name" value="Divalent-metal-dependent TIM barrel enzymes"/>
    <property type="match status" value="1"/>
</dbReference>
<evidence type="ECO:0000313" key="2">
    <source>
        <dbReference type="EMBL" id="CBE69139.1"/>
    </source>
</evidence>
<dbReference type="GO" id="GO:0016853">
    <property type="term" value="F:isomerase activity"/>
    <property type="evidence" value="ECO:0007669"/>
    <property type="project" value="UniProtKB-KW"/>
</dbReference>
<dbReference type="eggNOG" id="COG1082">
    <property type="taxonomic scope" value="Bacteria"/>
</dbReference>
<feature type="domain" description="Xylose isomerase-like TIM barrel" evidence="1">
    <location>
        <begin position="62"/>
        <end position="268"/>
    </location>
</feature>
<protein>
    <submittedName>
        <fullName evidence="2">Putative Xylose isomerase domain protein TIM barrel</fullName>
    </submittedName>
</protein>
<organism evidence="2 3">
    <name type="scientific">Methylomirabilis oxygeniifera</name>
    <dbReference type="NCBI Taxonomy" id="671143"/>
    <lineage>
        <taxon>Bacteria</taxon>
        <taxon>Candidatus Methylomirabilota</taxon>
        <taxon>Candidatus Methylomirabilia</taxon>
        <taxon>Candidatus Methylomirabilales</taxon>
        <taxon>Candidatus Methylomirabilaceae</taxon>
        <taxon>Candidatus Methylomirabilis</taxon>
    </lineage>
</organism>
<name>D5MHA7_METO1</name>
<dbReference type="InterPro" id="IPR036237">
    <property type="entry name" value="Xyl_isomerase-like_sf"/>
</dbReference>
<proteinExistence type="predicted"/>
<evidence type="ECO:0000259" key="1">
    <source>
        <dbReference type="Pfam" id="PF01261"/>
    </source>
</evidence>
<dbReference type="InterPro" id="IPR013022">
    <property type="entry name" value="Xyl_isomerase-like_TIM-brl"/>
</dbReference>
<accession>D5MHA7</accession>